<feature type="non-terminal residue" evidence="1">
    <location>
        <position position="272"/>
    </location>
</feature>
<dbReference type="EMBL" id="KN832977">
    <property type="protein sequence ID" value="KIM88501.1"/>
    <property type="molecule type" value="Genomic_DNA"/>
</dbReference>
<dbReference type="AlphaFoldDB" id="A0A0C3GCX7"/>
<protein>
    <submittedName>
        <fullName evidence="1">Uncharacterized protein</fullName>
    </submittedName>
</protein>
<organism evidence="1 2">
    <name type="scientific">Piloderma croceum (strain F 1598)</name>
    <dbReference type="NCBI Taxonomy" id="765440"/>
    <lineage>
        <taxon>Eukaryota</taxon>
        <taxon>Fungi</taxon>
        <taxon>Dikarya</taxon>
        <taxon>Basidiomycota</taxon>
        <taxon>Agaricomycotina</taxon>
        <taxon>Agaricomycetes</taxon>
        <taxon>Agaricomycetidae</taxon>
        <taxon>Atheliales</taxon>
        <taxon>Atheliaceae</taxon>
        <taxon>Piloderma</taxon>
    </lineage>
</organism>
<name>A0A0C3GCX7_PILCF</name>
<keyword evidence="2" id="KW-1185">Reference proteome</keyword>
<evidence type="ECO:0000313" key="2">
    <source>
        <dbReference type="Proteomes" id="UP000054166"/>
    </source>
</evidence>
<dbReference type="HOGENOM" id="CLU_891708_0_0_1"/>
<sequence length="272" mass="29696">MTMLTVPTRQKSGVFKSEQRQRHLQDLSNLVSQNQSLDNVLRIHGQPDKDSLNKSTGSVALLIDEMNRTTSQDDSTRTRLLPLDIICNDSYDMNSNSFFDGKLLPVDVNDLSKPEHEPASVDKDIPVLHTGESCSKNLGAAFFPSTPTFKATTTFEAGSFSIDPATASALCPQSQTSVISPDASMDDSTDTSADTGFAHAISKSDACFEKGFTTPPPKAYVEEVRNLVAEQLKGKAGRNVLHFSAVSRFFKGSFHRDRNRSATLSKSKTTRA</sequence>
<proteinExistence type="predicted"/>
<dbReference type="InParanoid" id="A0A0C3GCX7"/>
<reference evidence="2" key="2">
    <citation type="submission" date="2015-01" db="EMBL/GenBank/DDBJ databases">
        <title>Evolutionary Origins and Diversification of the Mycorrhizal Mutualists.</title>
        <authorList>
            <consortium name="DOE Joint Genome Institute"/>
            <consortium name="Mycorrhizal Genomics Consortium"/>
            <person name="Kohler A."/>
            <person name="Kuo A."/>
            <person name="Nagy L.G."/>
            <person name="Floudas D."/>
            <person name="Copeland A."/>
            <person name="Barry K.W."/>
            <person name="Cichocki N."/>
            <person name="Veneault-Fourrey C."/>
            <person name="LaButti K."/>
            <person name="Lindquist E.A."/>
            <person name="Lipzen A."/>
            <person name="Lundell T."/>
            <person name="Morin E."/>
            <person name="Murat C."/>
            <person name="Riley R."/>
            <person name="Ohm R."/>
            <person name="Sun H."/>
            <person name="Tunlid A."/>
            <person name="Henrissat B."/>
            <person name="Grigoriev I.V."/>
            <person name="Hibbett D.S."/>
            <person name="Martin F."/>
        </authorList>
    </citation>
    <scope>NUCLEOTIDE SEQUENCE [LARGE SCALE GENOMIC DNA]</scope>
    <source>
        <strain evidence="2">F 1598</strain>
    </source>
</reference>
<accession>A0A0C3GCX7</accession>
<gene>
    <name evidence="1" type="ORF">PILCRDRAFT_3470</name>
</gene>
<reference evidence="1 2" key="1">
    <citation type="submission" date="2014-04" db="EMBL/GenBank/DDBJ databases">
        <authorList>
            <consortium name="DOE Joint Genome Institute"/>
            <person name="Kuo A."/>
            <person name="Tarkka M."/>
            <person name="Buscot F."/>
            <person name="Kohler A."/>
            <person name="Nagy L.G."/>
            <person name="Floudas D."/>
            <person name="Copeland A."/>
            <person name="Barry K.W."/>
            <person name="Cichocki N."/>
            <person name="Veneault-Fourrey C."/>
            <person name="LaButti K."/>
            <person name="Lindquist E.A."/>
            <person name="Lipzen A."/>
            <person name="Lundell T."/>
            <person name="Morin E."/>
            <person name="Murat C."/>
            <person name="Sun H."/>
            <person name="Tunlid A."/>
            <person name="Henrissat B."/>
            <person name="Grigoriev I.V."/>
            <person name="Hibbett D.S."/>
            <person name="Martin F."/>
            <person name="Nordberg H.P."/>
            <person name="Cantor M.N."/>
            <person name="Hua S.X."/>
        </authorList>
    </citation>
    <scope>NUCLEOTIDE SEQUENCE [LARGE SCALE GENOMIC DNA]</scope>
    <source>
        <strain evidence="1 2">F 1598</strain>
    </source>
</reference>
<dbReference type="Proteomes" id="UP000054166">
    <property type="component" value="Unassembled WGS sequence"/>
</dbReference>
<evidence type="ECO:0000313" key="1">
    <source>
        <dbReference type="EMBL" id="KIM88501.1"/>
    </source>
</evidence>